<accession>A0AAD4RWY1</accession>
<protein>
    <submittedName>
        <fullName evidence="1">Uncharacterized protein</fullName>
    </submittedName>
</protein>
<name>A0AAD4RWY1_9MAGN</name>
<dbReference type="AlphaFoldDB" id="A0AAD4RWY1"/>
<gene>
    <name evidence="1" type="ORF">MKW98_005391</name>
</gene>
<comment type="caution">
    <text evidence="1">The sequence shown here is derived from an EMBL/GenBank/DDBJ whole genome shotgun (WGS) entry which is preliminary data.</text>
</comment>
<dbReference type="EMBL" id="JAJJMB010017633">
    <property type="protein sequence ID" value="KAI3837058.1"/>
    <property type="molecule type" value="Genomic_DNA"/>
</dbReference>
<evidence type="ECO:0000313" key="1">
    <source>
        <dbReference type="EMBL" id="KAI3837058.1"/>
    </source>
</evidence>
<keyword evidence="2" id="KW-1185">Reference proteome</keyword>
<organism evidence="1 2">
    <name type="scientific">Papaver atlanticum</name>
    <dbReference type="NCBI Taxonomy" id="357466"/>
    <lineage>
        <taxon>Eukaryota</taxon>
        <taxon>Viridiplantae</taxon>
        <taxon>Streptophyta</taxon>
        <taxon>Embryophyta</taxon>
        <taxon>Tracheophyta</taxon>
        <taxon>Spermatophyta</taxon>
        <taxon>Magnoliopsida</taxon>
        <taxon>Ranunculales</taxon>
        <taxon>Papaveraceae</taxon>
        <taxon>Papaveroideae</taxon>
        <taxon>Papaver</taxon>
    </lineage>
</organism>
<sequence>MAIGVILGWKPVKPQEYWQKLASFIDPNTLAVSSWNWFQIQGSDHGCIC</sequence>
<dbReference type="Proteomes" id="UP001202328">
    <property type="component" value="Unassembled WGS sequence"/>
</dbReference>
<evidence type="ECO:0000313" key="2">
    <source>
        <dbReference type="Proteomes" id="UP001202328"/>
    </source>
</evidence>
<reference evidence="1" key="1">
    <citation type="submission" date="2022-04" db="EMBL/GenBank/DDBJ databases">
        <title>A functionally conserved STORR gene fusion in Papaver species that diverged 16.8 million years ago.</title>
        <authorList>
            <person name="Catania T."/>
        </authorList>
    </citation>
    <scope>NUCLEOTIDE SEQUENCE</scope>
    <source>
        <strain evidence="1">S-188037</strain>
    </source>
</reference>
<proteinExistence type="predicted"/>